<dbReference type="PANTHER" id="PTHR47961:SF6">
    <property type="entry name" value="DNA-DIRECTED DNA POLYMERASE"/>
    <property type="match status" value="1"/>
</dbReference>
<reference evidence="7 8" key="1">
    <citation type="submission" date="2016-10" db="EMBL/GenBank/DDBJ databases">
        <title>Comparative genomics of Bacillus thuringiensis reveals a path to pathogens against multiple invertebrate hosts.</title>
        <authorList>
            <person name="Zheng J."/>
            <person name="Gao Q."/>
            <person name="Liu H."/>
            <person name="Peng D."/>
            <person name="Ruan L."/>
            <person name="Sun M."/>
        </authorList>
    </citation>
    <scope>NUCLEOTIDE SEQUENCE [LARGE SCALE GENOMIC DNA]</scope>
    <source>
        <strain evidence="7">BGSC 4AC1</strain>
    </source>
</reference>
<dbReference type="Proteomes" id="UP000195152">
    <property type="component" value="Unassembled WGS sequence"/>
</dbReference>
<evidence type="ECO:0000259" key="6">
    <source>
        <dbReference type="PROSITE" id="PS51194"/>
    </source>
</evidence>
<evidence type="ECO:0000259" key="5">
    <source>
        <dbReference type="PROSITE" id="PS51192"/>
    </source>
</evidence>
<dbReference type="InterPro" id="IPR027417">
    <property type="entry name" value="P-loop_NTPase"/>
</dbReference>
<dbReference type="InterPro" id="IPR050474">
    <property type="entry name" value="Hel308_SKI2-like"/>
</dbReference>
<dbReference type="InterPro" id="IPR014001">
    <property type="entry name" value="Helicase_ATP-bd"/>
</dbReference>
<keyword evidence="2" id="KW-0378">Hydrolase</keyword>
<feature type="domain" description="Helicase ATP-binding" evidence="5">
    <location>
        <begin position="150"/>
        <end position="320"/>
    </location>
</feature>
<evidence type="ECO:0000256" key="3">
    <source>
        <dbReference type="ARBA" id="ARBA00022806"/>
    </source>
</evidence>
<dbReference type="GO" id="GO:0016787">
    <property type="term" value="F:hydrolase activity"/>
    <property type="evidence" value="ECO:0007669"/>
    <property type="project" value="UniProtKB-KW"/>
</dbReference>
<feature type="domain" description="Helicase C-terminal" evidence="6">
    <location>
        <begin position="396"/>
        <end position="555"/>
    </location>
</feature>
<accession>A0A242W6Z5</accession>
<dbReference type="PROSITE" id="PS51192">
    <property type="entry name" value="HELICASE_ATP_BIND_1"/>
    <property type="match status" value="1"/>
</dbReference>
<dbReference type="SUPFAM" id="SSF52540">
    <property type="entry name" value="P-loop containing nucleoside triphosphate hydrolases"/>
    <property type="match status" value="1"/>
</dbReference>
<dbReference type="GO" id="GO:0003676">
    <property type="term" value="F:nucleic acid binding"/>
    <property type="evidence" value="ECO:0007669"/>
    <property type="project" value="InterPro"/>
</dbReference>
<dbReference type="EMBL" id="NFCF01000075">
    <property type="protein sequence ID" value="OTW47534.1"/>
    <property type="molecule type" value="Genomic_DNA"/>
</dbReference>
<gene>
    <name evidence="7" type="ORF">BK699_17000</name>
</gene>
<protein>
    <submittedName>
        <fullName evidence="7">DEAD/DEAH box helicase</fullName>
    </submittedName>
</protein>
<dbReference type="InterPro" id="IPR011545">
    <property type="entry name" value="DEAD/DEAH_box_helicase_dom"/>
</dbReference>
<evidence type="ECO:0000256" key="4">
    <source>
        <dbReference type="ARBA" id="ARBA00022840"/>
    </source>
</evidence>
<dbReference type="SMART" id="SM00487">
    <property type="entry name" value="DEXDc"/>
    <property type="match status" value="1"/>
</dbReference>
<evidence type="ECO:0000256" key="1">
    <source>
        <dbReference type="ARBA" id="ARBA00022741"/>
    </source>
</evidence>
<dbReference type="AlphaFoldDB" id="A0A242W6Z5"/>
<name>A0A242W6Z5_BACTU</name>
<evidence type="ECO:0000313" key="8">
    <source>
        <dbReference type="Proteomes" id="UP000195152"/>
    </source>
</evidence>
<dbReference type="PANTHER" id="PTHR47961">
    <property type="entry name" value="DNA POLYMERASE THETA, PUTATIVE (AFU_ORTHOLOGUE AFUA_1G05260)-RELATED"/>
    <property type="match status" value="1"/>
</dbReference>
<keyword evidence="3 7" id="KW-0347">Helicase</keyword>
<comment type="caution">
    <text evidence="7">The sequence shown here is derived from an EMBL/GenBank/DDBJ whole genome shotgun (WGS) entry which is preliminary data.</text>
</comment>
<dbReference type="RefSeq" id="WP_000512668.1">
    <property type="nucleotide sequence ID" value="NZ_NFCF01000075.1"/>
</dbReference>
<proteinExistence type="predicted"/>
<evidence type="ECO:0000313" key="7">
    <source>
        <dbReference type="EMBL" id="OTW47534.1"/>
    </source>
</evidence>
<dbReference type="GO" id="GO:0005524">
    <property type="term" value="F:ATP binding"/>
    <property type="evidence" value="ECO:0007669"/>
    <property type="project" value="UniProtKB-KW"/>
</dbReference>
<dbReference type="PROSITE" id="PS51194">
    <property type="entry name" value="HELICASE_CTER"/>
    <property type="match status" value="1"/>
</dbReference>
<dbReference type="Pfam" id="PF00270">
    <property type="entry name" value="DEAD"/>
    <property type="match status" value="1"/>
</dbReference>
<sequence>MGIQDIIKSIESADIIPQLLIKIKKMEIQKDLFSHTTETITHQEIKLLIEIANILAASPEIEHKKEALHIATSLPLITEFKGVQLTSLMILRKLENFPAIHLLEEKRNISEYRNGLSGLSLFEAYFQESLNTRNFFGKDFVLTKFQKKVSNLVSEFKNLSISAPTSAGKSFIFLKVILNLIYEEKGATAIYIVPTRALIRQVMNDFLENIKQFNLEDIYIGCSSEISSLLGRTGKSNILVLTQERLYQLCTKENVKTLNTKIIVVDEAHNIESGGRGVLLEGALKYAQILWPQVRLLFSSPLVSNPEKLLSTFKLEDSCPEKDLFPLVRQNIIEVQRTSKKLIVSSDFKKNKFEIARISYVNNGSSRAKILANVVIELWNEQTSIIYASEPMLSSNVARELFNSGKFPQLNDERLDEFADFIEEYISERYELSKFIRCGIAFHFSALPPIVRAGIEDLFKCGALKIISCTSTLLEGINMPAKNIFTYKPNKGKNTPIDRLNFWNLVGRAGRMGTDFAGNIICIDPNKWDENPLEGEVLQQVIPASEKKLVDKDESEKLKEYIANRDKPSGIDDYNEQLASMIIREKIRGEQLVNSIYKSQENIQVLKEIDEITETILNEFTAPIELLELNPGIDPDRINDLWKFFMQNEELYKQLIPRFPYEEEGYQRLRLMIKIIKKVFLFNEDWSEKFIEKITAVSHNWMIGAPLSKIIFYNKTVLQKEPKKITSYVKEQIDFLNTTIRYKLVKYSQVYTEVLKVFLDRIGKKEEAKKVVNISVYLEYGACSAPALEFMAIGLPREAAVKLEKLINKKQNATSEYYLKWLKNLDLDALKISSYLKKQIKNVRETL</sequence>
<organism evidence="7 8">
    <name type="scientific">Bacillus thuringiensis serovar mexicanensis</name>
    <dbReference type="NCBI Taxonomy" id="180868"/>
    <lineage>
        <taxon>Bacteria</taxon>
        <taxon>Bacillati</taxon>
        <taxon>Bacillota</taxon>
        <taxon>Bacilli</taxon>
        <taxon>Bacillales</taxon>
        <taxon>Bacillaceae</taxon>
        <taxon>Bacillus</taxon>
        <taxon>Bacillus cereus group</taxon>
    </lineage>
</organism>
<evidence type="ECO:0000256" key="2">
    <source>
        <dbReference type="ARBA" id="ARBA00022801"/>
    </source>
</evidence>
<keyword evidence="1" id="KW-0547">Nucleotide-binding</keyword>
<dbReference type="InterPro" id="IPR001650">
    <property type="entry name" value="Helicase_C-like"/>
</dbReference>
<dbReference type="GO" id="GO:0004386">
    <property type="term" value="F:helicase activity"/>
    <property type="evidence" value="ECO:0007669"/>
    <property type="project" value="UniProtKB-KW"/>
</dbReference>
<dbReference type="Gene3D" id="3.40.50.300">
    <property type="entry name" value="P-loop containing nucleotide triphosphate hydrolases"/>
    <property type="match status" value="2"/>
</dbReference>
<keyword evidence="4" id="KW-0067">ATP-binding</keyword>
<dbReference type="SMART" id="SM00490">
    <property type="entry name" value="HELICc"/>
    <property type="match status" value="1"/>
</dbReference>